<reference evidence="4" key="1">
    <citation type="journal article" date="2019" name="Int. J. Syst. Evol. Microbiol.">
        <title>The Global Catalogue of Microorganisms (GCM) 10K type strain sequencing project: providing services to taxonomists for standard genome sequencing and annotation.</title>
        <authorList>
            <consortium name="The Broad Institute Genomics Platform"/>
            <consortium name="The Broad Institute Genome Sequencing Center for Infectious Disease"/>
            <person name="Wu L."/>
            <person name="Ma J."/>
        </authorList>
    </citation>
    <scope>NUCLEOTIDE SEQUENCE [LARGE SCALE GENOMIC DNA]</scope>
    <source>
        <strain evidence="4">JCM 11650</strain>
    </source>
</reference>
<feature type="chain" id="PRO_5047264341" evidence="1">
    <location>
        <begin position="29"/>
        <end position="208"/>
    </location>
</feature>
<dbReference type="Pfam" id="PF16036">
    <property type="entry name" value="Chalcone_3"/>
    <property type="match status" value="1"/>
</dbReference>
<evidence type="ECO:0000313" key="3">
    <source>
        <dbReference type="EMBL" id="MFC4621883.1"/>
    </source>
</evidence>
<keyword evidence="4" id="KW-1185">Reference proteome</keyword>
<evidence type="ECO:0000313" key="4">
    <source>
        <dbReference type="Proteomes" id="UP001595967"/>
    </source>
</evidence>
<keyword evidence="3" id="KW-0413">Isomerase</keyword>
<keyword evidence="1" id="KW-0732">Signal</keyword>
<dbReference type="RefSeq" id="WP_377725027.1">
    <property type="nucleotide sequence ID" value="NZ_JBHSEW010000005.1"/>
</dbReference>
<sequence length="208" mass="22299">MPSPLPAHGLWNAAVLAGALALSCTGHAAGPAATSATVTLANVPFAPQLELHGSTLTLNGAGIRHKLMFKIYAAGIYLPEKAQTQAQANALTGPKRIRLVPLRTIDAEELSRLFLRSLEANADKAVFYRLAPSMLQISQVFTDIKKLQPGDELVMDWIPGTGTVVSHNGVVKSDTFKDREFFDALLSIWLGPRPADPVLKQALLGQPD</sequence>
<dbReference type="InterPro" id="IPR016087">
    <property type="entry name" value="Chalcone_isomerase"/>
</dbReference>
<protein>
    <submittedName>
        <fullName evidence="3">Chalcone isomerase family protein</fullName>
    </submittedName>
</protein>
<dbReference type="GO" id="GO:0016853">
    <property type="term" value="F:isomerase activity"/>
    <property type="evidence" value="ECO:0007669"/>
    <property type="project" value="UniProtKB-KW"/>
</dbReference>
<dbReference type="Gene3D" id="3.50.70.10">
    <property type="match status" value="1"/>
</dbReference>
<name>A0ABV9GV21_9BURK</name>
<dbReference type="EMBL" id="JBHSEW010000005">
    <property type="protein sequence ID" value="MFC4621883.1"/>
    <property type="molecule type" value="Genomic_DNA"/>
</dbReference>
<organism evidence="3 4">
    <name type="scientific">Comamonas nitrativorans</name>
    <dbReference type="NCBI Taxonomy" id="108437"/>
    <lineage>
        <taxon>Bacteria</taxon>
        <taxon>Pseudomonadati</taxon>
        <taxon>Pseudomonadota</taxon>
        <taxon>Betaproteobacteria</taxon>
        <taxon>Burkholderiales</taxon>
        <taxon>Comamonadaceae</taxon>
        <taxon>Comamonas</taxon>
    </lineage>
</organism>
<comment type="caution">
    <text evidence="3">The sequence shown here is derived from an EMBL/GenBank/DDBJ whole genome shotgun (WGS) entry which is preliminary data.</text>
</comment>
<gene>
    <name evidence="3" type="ORF">ACFO3A_06590</name>
</gene>
<dbReference type="Proteomes" id="UP001595967">
    <property type="component" value="Unassembled WGS sequence"/>
</dbReference>
<evidence type="ECO:0000259" key="2">
    <source>
        <dbReference type="Pfam" id="PF16036"/>
    </source>
</evidence>
<accession>A0ABV9GV21</accession>
<dbReference type="InterPro" id="IPR016088">
    <property type="entry name" value="Chalcone_isomerase_3-sand"/>
</dbReference>
<evidence type="ECO:0000256" key="1">
    <source>
        <dbReference type="SAM" id="SignalP"/>
    </source>
</evidence>
<proteinExistence type="predicted"/>
<feature type="domain" description="Chalcone isomerase" evidence="2">
    <location>
        <begin position="39"/>
        <end position="205"/>
    </location>
</feature>
<dbReference type="InterPro" id="IPR036298">
    <property type="entry name" value="Chalcone_isomerase_sf"/>
</dbReference>
<dbReference type="SUPFAM" id="SSF54626">
    <property type="entry name" value="Chalcone isomerase"/>
    <property type="match status" value="1"/>
</dbReference>
<feature type="signal peptide" evidence="1">
    <location>
        <begin position="1"/>
        <end position="28"/>
    </location>
</feature>